<sequence length="146" mass="16463">MADRVVLQLGFCSMRRMRDKPAWAHVVSVALITVFAWCAYGLLSRGIDAMRASEFGIPGTVVATECEPFRKASTCEGVFRSDDGKVVIDRVAFHPEVRQWPMDPLRLTVSSPSAPFAHPEGEWWAQVGRDLYFAAMVLLVVRWHLR</sequence>
<dbReference type="AlphaFoldDB" id="A0A1C6SCE5"/>
<dbReference type="STRING" id="568872.GA0070624_3441"/>
<evidence type="ECO:0000313" key="3">
    <source>
        <dbReference type="Proteomes" id="UP000199413"/>
    </source>
</evidence>
<proteinExistence type="predicted"/>
<protein>
    <submittedName>
        <fullName evidence="2">Uncharacterized protein</fullName>
    </submittedName>
</protein>
<keyword evidence="1" id="KW-0472">Membrane</keyword>
<name>A0A1C6SCE5_9ACTN</name>
<evidence type="ECO:0000256" key="1">
    <source>
        <dbReference type="SAM" id="Phobius"/>
    </source>
</evidence>
<gene>
    <name evidence="2" type="ORF">GA0070624_3441</name>
</gene>
<feature type="transmembrane region" description="Helical" evidence="1">
    <location>
        <begin position="23"/>
        <end position="43"/>
    </location>
</feature>
<keyword evidence="1" id="KW-0812">Transmembrane</keyword>
<dbReference type="EMBL" id="FMHV01000002">
    <property type="protein sequence ID" value="SCL27142.1"/>
    <property type="molecule type" value="Genomic_DNA"/>
</dbReference>
<keyword evidence="3" id="KW-1185">Reference proteome</keyword>
<reference evidence="3" key="1">
    <citation type="submission" date="2016-06" db="EMBL/GenBank/DDBJ databases">
        <authorList>
            <person name="Varghese N."/>
            <person name="Submissions Spin"/>
        </authorList>
    </citation>
    <scope>NUCLEOTIDE SEQUENCE [LARGE SCALE GENOMIC DNA]</scope>
    <source>
        <strain evidence="3">DSM 45431</strain>
    </source>
</reference>
<keyword evidence="1" id="KW-1133">Transmembrane helix</keyword>
<organism evidence="2 3">
    <name type="scientific">Micromonospora rhizosphaerae</name>
    <dbReference type="NCBI Taxonomy" id="568872"/>
    <lineage>
        <taxon>Bacteria</taxon>
        <taxon>Bacillati</taxon>
        <taxon>Actinomycetota</taxon>
        <taxon>Actinomycetes</taxon>
        <taxon>Micromonosporales</taxon>
        <taxon>Micromonosporaceae</taxon>
        <taxon>Micromonospora</taxon>
    </lineage>
</organism>
<accession>A0A1C6SCE5</accession>
<evidence type="ECO:0000313" key="2">
    <source>
        <dbReference type="EMBL" id="SCL27142.1"/>
    </source>
</evidence>
<dbReference type="Proteomes" id="UP000199413">
    <property type="component" value="Unassembled WGS sequence"/>
</dbReference>